<evidence type="ECO:0000313" key="1">
    <source>
        <dbReference type="EMBL" id="GMH10605.1"/>
    </source>
</evidence>
<reference evidence="1" key="1">
    <citation type="submission" date="2023-05" db="EMBL/GenBank/DDBJ databases">
        <title>Nepenthes gracilis genome sequencing.</title>
        <authorList>
            <person name="Fukushima K."/>
        </authorList>
    </citation>
    <scope>NUCLEOTIDE SEQUENCE</scope>
    <source>
        <strain evidence="1">SING2019-196</strain>
    </source>
</reference>
<accession>A0AAD3XNC9</accession>
<dbReference type="AlphaFoldDB" id="A0AAD3XNC9"/>
<comment type="caution">
    <text evidence="1">The sequence shown here is derived from an EMBL/GenBank/DDBJ whole genome shotgun (WGS) entry which is preliminary data.</text>
</comment>
<name>A0AAD3XNC9_NEPGR</name>
<gene>
    <name evidence="1" type="ORF">Nepgr_012446</name>
</gene>
<dbReference type="Proteomes" id="UP001279734">
    <property type="component" value="Unassembled WGS sequence"/>
</dbReference>
<organism evidence="1 2">
    <name type="scientific">Nepenthes gracilis</name>
    <name type="common">Slender pitcher plant</name>
    <dbReference type="NCBI Taxonomy" id="150966"/>
    <lineage>
        <taxon>Eukaryota</taxon>
        <taxon>Viridiplantae</taxon>
        <taxon>Streptophyta</taxon>
        <taxon>Embryophyta</taxon>
        <taxon>Tracheophyta</taxon>
        <taxon>Spermatophyta</taxon>
        <taxon>Magnoliopsida</taxon>
        <taxon>eudicotyledons</taxon>
        <taxon>Gunneridae</taxon>
        <taxon>Pentapetalae</taxon>
        <taxon>Caryophyllales</taxon>
        <taxon>Nepenthaceae</taxon>
        <taxon>Nepenthes</taxon>
    </lineage>
</organism>
<dbReference type="EMBL" id="BSYO01000010">
    <property type="protein sequence ID" value="GMH10605.1"/>
    <property type="molecule type" value="Genomic_DNA"/>
</dbReference>
<protein>
    <submittedName>
        <fullName evidence="1">Uncharacterized protein</fullName>
    </submittedName>
</protein>
<proteinExistence type="predicted"/>
<evidence type="ECO:0000313" key="2">
    <source>
        <dbReference type="Proteomes" id="UP001279734"/>
    </source>
</evidence>
<keyword evidence="2" id="KW-1185">Reference proteome</keyword>
<sequence>MNSHSQSSHIPFMVFEGDIFTSEESPAGLLISTPLTTNDPRLRHNRIQTRPLGRNNAALENQLIPEDARSQIQQHQLISIPQ</sequence>